<dbReference type="InterPro" id="IPR020622">
    <property type="entry name" value="Ala_racemase_pyridoxalP-BS"/>
</dbReference>
<evidence type="ECO:0000313" key="7">
    <source>
        <dbReference type="EMBL" id="WTP46902.1"/>
    </source>
</evidence>
<dbReference type="GO" id="GO:0008784">
    <property type="term" value="F:alanine racemase activity"/>
    <property type="evidence" value="ECO:0007669"/>
    <property type="project" value="UniProtKB-EC"/>
</dbReference>
<feature type="active site" description="Proton acceptor; specific for D-alanine" evidence="4">
    <location>
        <position position="44"/>
    </location>
</feature>
<organism evidence="7 8">
    <name type="scientific">Streptomyces tauricus</name>
    <dbReference type="NCBI Taxonomy" id="68274"/>
    <lineage>
        <taxon>Bacteria</taxon>
        <taxon>Bacillati</taxon>
        <taxon>Actinomycetota</taxon>
        <taxon>Actinomycetes</taxon>
        <taxon>Kitasatosporales</taxon>
        <taxon>Streptomycetaceae</taxon>
        <taxon>Streptomyces</taxon>
        <taxon>Streptomyces aurantiacus group</taxon>
    </lineage>
</organism>
<feature type="modified residue" description="N6-(pyridoxal phosphate)lysine" evidence="4">
    <location>
        <position position="44"/>
    </location>
</feature>
<dbReference type="HAMAP" id="MF_01201">
    <property type="entry name" value="Ala_racemase"/>
    <property type="match status" value="1"/>
</dbReference>
<dbReference type="PRINTS" id="PR00992">
    <property type="entry name" value="ALARACEMASE"/>
</dbReference>
<reference evidence="7" key="1">
    <citation type="submission" date="2022-10" db="EMBL/GenBank/DDBJ databases">
        <title>The complete genomes of actinobacterial strains from the NBC collection.</title>
        <authorList>
            <person name="Joergensen T.S."/>
            <person name="Alvarez Arevalo M."/>
            <person name="Sterndorff E.B."/>
            <person name="Faurdal D."/>
            <person name="Vuksanovic O."/>
            <person name="Mourched A.-S."/>
            <person name="Charusanti P."/>
            <person name="Shaw S."/>
            <person name="Blin K."/>
            <person name="Weber T."/>
        </authorList>
    </citation>
    <scope>NUCLEOTIDE SEQUENCE</scope>
    <source>
        <strain evidence="7">NBC_00189</strain>
    </source>
</reference>
<protein>
    <recommendedName>
        <fullName evidence="4">Alanine racemase</fullName>
        <ecNumber evidence="4">5.1.1.1</ecNumber>
    </recommendedName>
</protein>
<dbReference type="EC" id="5.1.1.1" evidence="4"/>
<dbReference type="SUPFAM" id="SSF51419">
    <property type="entry name" value="PLP-binding barrel"/>
    <property type="match status" value="1"/>
</dbReference>
<dbReference type="PROSITE" id="PS00395">
    <property type="entry name" value="ALANINE_RACEMASE"/>
    <property type="match status" value="1"/>
</dbReference>
<dbReference type="InterPro" id="IPR001608">
    <property type="entry name" value="Ala_racemase_N"/>
</dbReference>
<dbReference type="Pfam" id="PF01168">
    <property type="entry name" value="Ala_racemase_N"/>
    <property type="match status" value="1"/>
</dbReference>
<dbReference type="NCBIfam" id="TIGR00492">
    <property type="entry name" value="alr"/>
    <property type="match status" value="1"/>
</dbReference>
<dbReference type="SMART" id="SM01005">
    <property type="entry name" value="Ala_racemase_C"/>
    <property type="match status" value="1"/>
</dbReference>
<evidence type="ECO:0000256" key="4">
    <source>
        <dbReference type="HAMAP-Rule" id="MF_01201"/>
    </source>
</evidence>
<name>A0ABZ1J6P4_9ACTN</name>
<comment type="function">
    <text evidence="4">Catalyzes the interconversion of L-alanine and D-alanine. May also act on other amino acids.</text>
</comment>
<evidence type="ECO:0000313" key="8">
    <source>
        <dbReference type="Proteomes" id="UP001432166"/>
    </source>
</evidence>
<keyword evidence="2 4" id="KW-0663">Pyridoxal phosphate</keyword>
<dbReference type="PANTHER" id="PTHR30511">
    <property type="entry name" value="ALANINE RACEMASE"/>
    <property type="match status" value="1"/>
</dbReference>
<comment type="cofactor">
    <cofactor evidence="1 4">
        <name>pyridoxal 5'-phosphate</name>
        <dbReference type="ChEBI" id="CHEBI:597326"/>
    </cofactor>
</comment>
<comment type="pathway">
    <text evidence="4">Amino-acid biosynthesis; D-alanine biosynthesis; D-alanine from L-alanine: step 1/1.</text>
</comment>
<dbReference type="SUPFAM" id="SSF50621">
    <property type="entry name" value="Alanine racemase C-terminal domain-like"/>
    <property type="match status" value="1"/>
</dbReference>
<dbReference type="InterPro" id="IPR009006">
    <property type="entry name" value="Ala_racemase/Decarboxylase_C"/>
</dbReference>
<gene>
    <name evidence="7" type="primary">alr</name>
    <name evidence="7" type="ORF">OG288_00250</name>
</gene>
<dbReference type="CDD" id="cd00430">
    <property type="entry name" value="PLPDE_III_AR"/>
    <property type="match status" value="1"/>
</dbReference>
<proteinExistence type="inferred from homology"/>
<sequence>MEARSTVPRRHLSVLVDLSAVAHNTRVVRQAVNRPATAVMAVVKADAYGHGAIDVARTALGAGATWLGVCTTAEALELRQAGLDAPILAWQHNSAQSMRLATAAGVDVSAQSARTLAFAVDAARSTGRPARVHLEVDTGLARGGAALQHSAALLDAAKAAQDRGLIEVVSVWSHLSHGEVPSHPTLDDQARLLDDVRRQAVDTGLDVRRHLAGSLPALTRPDLHLDMIRTGSALYGLLPYTERHRFGLRPAMRVTSHVALTKRVEAGQGVSYEHDWVAPSALNLALVPVGYADGIPRSLSGRLAVCIRGRRYPVVGRICMDQMMVNCGDEKMEEGEEVVLIGSESDGDPTIHEWALAMSTTPCEVATYFDRPHVNRQTVPASGPGRAEPAHEVRDGAFRPPAGSVCGGPATAGPERKK</sequence>
<feature type="domain" description="Alanine racemase C-terminal" evidence="6">
    <location>
        <begin position="251"/>
        <end position="379"/>
    </location>
</feature>
<evidence type="ECO:0000256" key="1">
    <source>
        <dbReference type="ARBA" id="ARBA00001933"/>
    </source>
</evidence>
<evidence type="ECO:0000256" key="5">
    <source>
        <dbReference type="SAM" id="MobiDB-lite"/>
    </source>
</evidence>
<feature type="binding site" evidence="4">
    <location>
        <position position="142"/>
    </location>
    <ligand>
        <name>substrate</name>
    </ligand>
</feature>
<accession>A0ABZ1J6P4</accession>
<keyword evidence="3 4" id="KW-0413">Isomerase</keyword>
<dbReference type="RefSeq" id="WP_328936300.1">
    <property type="nucleotide sequence ID" value="NZ_CP108133.1"/>
</dbReference>
<dbReference type="Gene3D" id="3.20.20.10">
    <property type="entry name" value="Alanine racemase"/>
    <property type="match status" value="1"/>
</dbReference>
<dbReference type="PANTHER" id="PTHR30511:SF0">
    <property type="entry name" value="ALANINE RACEMASE, CATABOLIC-RELATED"/>
    <property type="match status" value="1"/>
</dbReference>
<evidence type="ECO:0000259" key="6">
    <source>
        <dbReference type="SMART" id="SM01005"/>
    </source>
</evidence>
<comment type="catalytic activity">
    <reaction evidence="4">
        <text>L-alanine = D-alanine</text>
        <dbReference type="Rhea" id="RHEA:20249"/>
        <dbReference type="ChEBI" id="CHEBI:57416"/>
        <dbReference type="ChEBI" id="CHEBI:57972"/>
        <dbReference type="EC" id="5.1.1.1"/>
    </reaction>
</comment>
<comment type="similarity">
    <text evidence="4">Belongs to the alanine racemase family.</text>
</comment>
<evidence type="ECO:0000256" key="3">
    <source>
        <dbReference type="ARBA" id="ARBA00023235"/>
    </source>
</evidence>
<dbReference type="InterPro" id="IPR000821">
    <property type="entry name" value="Ala_racemase"/>
</dbReference>
<feature type="binding site" evidence="4">
    <location>
        <position position="320"/>
    </location>
    <ligand>
        <name>substrate</name>
    </ligand>
</feature>
<dbReference type="EMBL" id="CP108133">
    <property type="protein sequence ID" value="WTP46902.1"/>
    <property type="molecule type" value="Genomic_DNA"/>
</dbReference>
<dbReference type="Proteomes" id="UP001432166">
    <property type="component" value="Chromosome"/>
</dbReference>
<feature type="active site" description="Proton acceptor; specific for L-alanine" evidence="4">
    <location>
        <position position="272"/>
    </location>
</feature>
<feature type="region of interest" description="Disordered" evidence="5">
    <location>
        <begin position="377"/>
        <end position="418"/>
    </location>
</feature>
<dbReference type="InterPro" id="IPR011079">
    <property type="entry name" value="Ala_racemase_C"/>
</dbReference>
<dbReference type="InterPro" id="IPR029066">
    <property type="entry name" value="PLP-binding_barrel"/>
</dbReference>
<dbReference type="Pfam" id="PF00842">
    <property type="entry name" value="Ala_racemase_C"/>
    <property type="match status" value="1"/>
</dbReference>
<evidence type="ECO:0000256" key="2">
    <source>
        <dbReference type="ARBA" id="ARBA00022898"/>
    </source>
</evidence>
<feature type="compositionally biased region" description="Basic and acidic residues" evidence="5">
    <location>
        <begin position="388"/>
        <end position="397"/>
    </location>
</feature>
<keyword evidence="8" id="KW-1185">Reference proteome</keyword>
<dbReference type="Gene3D" id="2.40.37.10">
    <property type="entry name" value="Lyase, Ornithine Decarboxylase, Chain A, domain 1"/>
    <property type="match status" value="1"/>
</dbReference>